<feature type="transmembrane region" description="Helical" evidence="6">
    <location>
        <begin position="320"/>
        <end position="342"/>
    </location>
</feature>
<dbReference type="PRINTS" id="PR01437">
    <property type="entry name" value="NUOXDRDTASE4"/>
</dbReference>
<comment type="caution">
    <text evidence="9">The sequence shown here is derived from an EMBL/GenBank/DDBJ whole genome shotgun (WGS) entry which is preliminary data.</text>
</comment>
<evidence type="ECO:0000259" key="8">
    <source>
        <dbReference type="Pfam" id="PF00662"/>
    </source>
</evidence>
<keyword evidence="4 6" id="KW-1133">Transmembrane helix</keyword>
<feature type="transmembrane region" description="Helical" evidence="6">
    <location>
        <begin position="73"/>
        <end position="96"/>
    </location>
</feature>
<dbReference type="STRING" id="1227456.C450_15463"/>
<feature type="transmembrane region" description="Helical" evidence="6">
    <location>
        <begin position="288"/>
        <end position="313"/>
    </location>
</feature>
<evidence type="ECO:0000256" key="5">
    <source>
        <dbReference type="ARBA" id="ARBA00023136"/>
    </source>
</evidence>
<feature type="transmembrane region" description="Helical" evidence="6">
    <location>
        <begin position="395"/>
        <end position="417"/>
    </location>
</feature>
<dbReference type="PANTHER" id="PTHR42703:SF1">
    <property type="entry name" value="NA(+)_H(+) ANTIPORTER SUBUNIT D1"/>
    <property type="match status" value="1"/>
</dbReference>
<dbReference type="Pfam" id="PF00361">
    <property type="entry name" value="Proton_antipo_M"/>
    <property type="match status" value="1"/>
</dbReference>
<evidence type="ECO:0000256" key="2">
    <source>
        <dbReference type="ARBA" id="ARBA00022475"/>
    </source>
</evidence>
<dbReference type="GO" id="GO:0042773">
    <property type="term" value="P:ATP synthesis coupled electron transport"/>
    <property type="evidence" value="ECO:0007669"/>
    <property type="project" value="InterPro"/>
</dbReference>
<accession>M0N0C3</accession>
<feature type="transmembrane region" description="Helical" evidence="6">
    <location>
        <begin position="108"/>
        <end position="127"/>
    </location>
</feature>
<dbReference type="GO" id="GO:0016829">
    <property type="term" value="F:lyase activity"/>
    <property type="evidence" value="ECO:0007669"/>
    <property type="project" value="UniProtKB-KW"/>
</dbReference>
<evidence type="ECO:0000259" key="7">
    <source>
        <dbReference type="Pfam" id="PF00361"/>
    </source>
</evidence>
<dbReference type="Pfam" id="PF00662">
    <property type="entry name" value="Proton_antipo_N"/>
    <property type="match status" value="1"/>
</dbReference>
<reference evidence="9 10" key="1">
    <citation type="journal article" date="2014" name="PLoS Genet.">
        <title>Phylogenetically driven sequencing of extremely halophilic archaea reveals strategies for static and dynamic osmo-response.</title>
        <authorList>
            <person name="Becker E.A."/>
            <person name="Seitzer P.M."/>
            <person name="Tritt A."/>
            <person name="Larsen D."/>
            <person name="Krusor M."/>
            <person name="Yao A.I."/>
            <person name="Wu D."/>
            <person name="Madern D."/>
            <person name="Eisen J.A."/>
            <person name="Darling A.E."/>
            <person name="Facciotti M.T."/>
        </authorList>
    </citation>
    <scope>NUCLEOTIDE SEQUENCE [LARGE SCALE GENOMIC DNA]</scope>
    <source>
        <strain evidence="9 10">DSM 8989</strain>
    </source>
</reference>
<dbReference type="GO" id="GO:0008137">
    <property type="term" value="F:NADH dehydrogenase (ubiquinone) activity"/>
    <property type="evidence" value="ECO:0007669"/>
    <property type="project" value="InterPro"/>
</dbReference>
<feature type="transmembrane region" description="Helical" evidence="6">
    <location>
        <begin position="163"/>
        <end position="183"/>
    </location>
</feature>
<feature type="domain" description="NADH-Ubiquinone oxidoreductase (complex I) chain 5 N-terminal" evidence="8">
    <location>
        <begin position="70"/>
        <end position="103"/>
    </location>
</feature>
<dbReference type="PANTHER" id="PTHR42703">
    <property type="entry name" value="NADH DEHYDROGENASE"/>
    <property type="match status" value="1"/>
</dbReference>
<dbReference type="OrthoDB" id="101192at2157"/>
<keyword evidence="9" id="KW-0456">Lyase</keyword>
<feature type="transmembrane region" description="Helical" evidence="6">
    <location>
        <begin position="203"/>
        <end position="223"/>
    </location>
</feature>
<dbReference type="Proteomes" id="UP000011625">
    <property type="component" value="Unassembled WGS sequence"/>
</dbReference>
<dbReference type="GO" id="GO:0005886">
    <property type="term" value="C:plasma membrane"/>
    <property type="evidence" value="ECO:0007669"/>
    <property type="project" value="UniProtKB-SubCell"/>
</dbReference>
<organism evidence="9 10">
    <name type="scientific">Halococcus salifodinae DSM 8989</name>
    <dbReference type="NCBI Taxonomy" id="1227456"/>
    <lineage>
        <taxon>Archaea</taxon>
        <taxon>Methanobacteriati</taxon>
        <taxon>Methanobacteriota</taxon>
        <taxon>Stenosarchaea group</taxon>
        <taxon>Halobacteria</taxon>
        <taxon>Halobacteriales</taxon>
        <taxon>Halococcaceae</taxon>
        <taxon>Halococcus</taxon>
    </lineage>
</organism>
<sequence>MAAQVVIAPLLVALVTAVLTLLLRRFSRAQRAVSLAGALGYAASVALLVAAVADQSILVYQLSGWRAPFGITLVADALSVFMLGLTAVVSLAAAVFSAGYMSEYGQQLSYHALYHLLVVGVTGSFLTGDIFNLFVWFEVMLLSSYVLVVFYSGPEHTRAALQYTVLNLIGSAVMLLAIGGLYSTTGTLNMADMARRLANPAEFGIDPVPVLGIAAILFAVFALKAGIVPFQFWVPAAYRAAPAPVSAMLAGVTKKVGIYAIIRLYFTVFAAASLPAGLSLPGFGGDSFLAFFGPIMFVMAAASIVLGGVGAVSRVDLDGVLAYSSIGQIGFVVLPLAIAATVPEVRELGIAAALIYALNHGLAKSMLFLASGTVREAVGSVRFEYLGGLARRTPILSIGFFVGALALVGIPPLSGFFGKLLVFQTAADAGAVGGQGATIALALALGGAILTVAYFSRAWNEGFWGTQSEAVRTATYSPTLVAVVIALAAALVIVGIGFDPVLRAANAAASAAVDRGTYVDSVLPEVSP</sequence>
<keyword evidence="5 6" id="KW-0472">Membrane</keyword>
<feature type="transmembrane region" description="Helical" evidence="6">
    <location>
        <begin position="476"/>
        <end position="498"/>
    </location>
</feature>
<feature type="transmembrane region" description="Helical" evidence="6">
    <location>
        <begin position="256"/>
        <end position="276"/>
    </location>
</feature>
<dbReference type="InterPro" id="IPR003918">
    <property type="entry name" value="NADH_UbQ_OxRdtase"/>
</dbReference>
<dbReference type="InterPro" id="IPR001516">
    <property type="entry name" value="Proton_antipo_N"/>
</dbReference>
<dbReference type="AlphaFoldDB" id="M0N0C3"/>
<evidence type="ECO:0000256" key="6">
    <source>
        <dbReference type="SAM" id="Phobius"/>
    </source>
</evidence>
<feature type="transmembrane region" description="Helical" evidence="6">
    <location>
        <begin position="133"/>
        <end position="151"/>
    </location>
</feature>
<dbReference type="InterPro" id="IPR001750">
    <property type="entry name" value="ND/Mrp_TM"/>
</dbReference>
<evidence type="ECO:0000256" key="1">
    <source>
        <dbReference type="ARBA" id="ARBA00004651"/>
    </source>
</evidence>
<dbReference type="InterPro" id="IPR050586">
    <property type="entry name" value="CPA3_Na-H_Antiporter_D"/>
</dbReference>
<dbReference type="RefSeq" id="WP_005044815.1">
    <property type="nucleotide sequence ID" value="NZ_AOME01000074.1"/>
</dbReference>
<keyword evidence="2" id="KW-1003">Cell membrane</keyword>
<feature type="transmembrane region" description="Helical" evidence="6">
    <location>
        <begin position="348"/>
        <end position="374"/>
    </location>
</feature>
<evidence type="ECO:0000313" key="10">
    <source>
        <dbReference type="Proteomes" id="UP000011625"/>
    </source>
</evidence>
<evidence type="ECO:0000256" key="3">
    <source>
        <dbReference type="ARBA" id="ARBA00022692"/>
    </source>
</evidence>
<evidence type="ECO:0000256" key="4">
    <source>
        <dbReference type="ARBA" id="ARBA00022989"/>
    </source>
</evidence>
<gene>
    <name evidence="9" type="ORF">C450_15463</name>
</gene>
<feature type="transmembrane region" description="Helical" evidence="6">
    <location>
        <begin position="6"/>
        <end position="23"/>
    </location>
</feature>
<protein>
    <submittedName>
        <fullName evidence="9">Formate hydrogenlyase subunit 3/multisubunit Na+/H+ antiporter subunit MnhD</fullName>
    </submittedName>
</protein>
<proteinExistence type="predicted"/>
<feature type="transmembrane region" description="Helical" evidence="6">
    <location>
        <begin position="437"/>
        <end position="455"/>
    </location>
</feature>
<dbReference type="EMBL" id="AOME01000074">
    <property type="protein sequence ID" value="EMA50115.1"/>
    <property type="molecule type" value="Genomic_DNA"/>
</dbReference>
<dbReference type="PATRIC" id="fig|1227456.3.peg.3136"/>
<comment type="subcellular location">
    <subcellularLocation>
        <location evidence="1">Cell membrane</location>
        <topology evidence="1">Multi-pass membrane protein</topology>
    </subcellularLocation>
</comment>
<feature type="domain" description="NADH:quinone oxidoreductase/Mrp antiporter transmembrane" evidence="7">
    <location>
        <begin position="129"/>
        <end position="431"/>
    </location>
</feature>
<keyword evidence="3 6" id="KW-0812">Transmembrane</keyword>
<feature type="transmembrane region" description="Helical" evidence="6">
    <location>
        <begin position="35"/>
        <end position="53"/>
    </location>
</feature>
<evidence type="ECO:0000313" key="9">
    <source>
        <dbReference type="EMBL" id="EMA50115.1"/>
    </source>
</evidence>
<keyword evidence="10" id="KW-1185">Reference proteome</keyword>
<name>M0N0C3_9EURY</name>